<evidence type="ECO:0000256" key="1">
    <source>
        <dbReference type="SAM" id="MobiDB-lite"/>
    </source>
</evidence>
<gene>
    <name evidence="2" type="ORF">RRG08_010984</name>
</gene>
<keyword evidence="3" id="KW-1185">Reference proteome</keyword>
<evidence type="ECO:0000313" key="3">
    <source>
        <dbReference type="Proteomes" id="UP001283361"/>
    </source>
</evidence>
<dbReference type="Proteomes" id="UP001283361">
    <property type="component" value="Unassembled WGS sequence"/>
</dbReference>
<protein>
    <submittedName>
        <fullName evidence="2">Uncharacterized protein</fullName>
    </submittedName>
</protein>
<evidence type="ECO:0000313" key="2">
    <source>
        <dbReference type="EMBL" id="KAK3773774.1"/>
    </source>
</evidence>
<comment type="caution">
    <text evidence="2">The sequence shown here is derived from an EMBL/GenBank/DDBJ whole genome shotgun (WGS) entry which is preliminary data.</text>
</comment>
<dbReference type="EMBL" id="JAWDGP010003509">
    <property type="protein sequence ID" value="KAK3773774.1"/>
    <property type="molecule type" value="Genomic_DNA"/>
</dbReference>
<organism evidence="2 3">
    <name type="scientific">Elysia crispata</name>
    <name type="common">lettuce slug</name>
    <dbReference type="NCBI Taxonomy" id="231223"/>
    <lineage>
        <taxon>Eukaryota</taxon>
        <taxon>Metazoa</taxon>
        <taxon>Spiralia</taxon>
        <taxon>Lophotrochozoa</taxon>
        <taxon>Mollusca</taxon>
        <taxon>Gastropoda</taxon>
        <taxon>Heterobranchia</taxon>
        <taxon>Euthyneura</taxon>
        <taxon>Panpulmonata</taxon>
        <taxon>Sacoglossa</taxon>
        <taxon>Placobranchoidea</taxon>
        <taxon>Plakobranchidae</taxon>
        <taxon>Elysia</taxon>
    </lineage>
</organism>
<accession>A0AAE1DK76</accession>
<proteinExistence type="predicted"/>
<dbReference type="AlphaFoldDB" id="A0AAE1DK76"/>
<sequence>MFLIAENNSDDENAMKNKTIRKAPVPALVMGAAGDAGREQLSPDSATPVYSPRILPEITFTELAPASSLFPARRQPGQRESKQRQDKRHNIYFNKC</sequence>
<feature type="region of interest" description="Disordered" evidence="1">
    <location>
        <begin position="66"/>
        <end position="96"/>
    </location>
</feature>
<reference evidence="2" key="1">
    <citation type="journal article" date="2023" name="G3 (Bethesda)">
        <title>A reference genome for the long-term kleptoplast-retaining sea slug Elysia crispata morphotype clarki.</title>
        <authorList>
            <person name="Eastman K.E."/>
            <person name="Pendleton A.L."/>
            <person name="Shaikh M.A."/>
            <person name="Suttiyut T."/>
            <person name="Ogas R."/>
            <person name="Tomko P."/>
            <person name="Gavelis G."/>
            <person name="Widhalm J.R."/>
            <person name="Wisecaver J.H."/>
        </authorList>
    </citation>
    <scope>NUCLEOTIDE SEQUENCE</scope>
    <source>
        <strain evidence="2">ECLA1</strain>
    </source>
</reference>
<name>A0AAE1DK76_9GAST</name>